<dbReference type="AlphaFoldDB" id="A0A0A2TCC3"/>
<dbReference type="InterPro" id="IPR025548">
    <property type="entry name" value="YfkD"/>
</dbReference>
<feature type="signal peptide" evidence="1">
    <location>
        <begin position="1"/>
        <end position="25"/>
    </location>
</feature>
<dbReference type="STRING" id="1385514.N782_14045"/>
<comment type="caution">
    <text evidence="2">The sequence shown here is derived from an EMBL/GenBank/DDBJ whole genome shotgun (WGS) entry which is preliminary data.</text>
</comment>
<dbReference type="RefSeq" id="WP_036820963.1">
    <property type="nucleotide sequence ID" value="NZ_AVBF01000038.1"/>
</dbReference>
<keyword evidence="1" id="KW-0732">Signal</keyword>
<evidence type="ECO:0000256" key="1">
    <source>
        <dbReference type="SAM" id="SignalP"/>
    </source>
</evidence>
<evidence type="ECO:0000313" key="2">
    <source>
        <dbReference type="EMBL" id="KGP72073.1"/>
    </source>
</evidence>
<dbReference type="Proteomes" id="UP000030147">
    <property type="component" value="Unassembled WGS sequence"/>
</dbReference>
<sequence>MKTYIKSFVIVLCILFTITPVLVNAEDVKEDKSSGKGKVPSHVLNISKENTYPNSTQDQTVLEPSDLTRELLEESEVTINNPELMKMLNETSLKPSPVAIGYRGMVYMGHWPLNYETKETSINWQYQKINQNQLNNMGGNETKKLSYNQEEEKHVKGGLTAKIDNADDIKKMMLLKAQDNTELPLAFHTVFGQGTKKANSYGIPPKKIGTLEAFAPAVNEKGTVTFGEVYLELKGSKKNIVVKNVTKQGIGAWIPIQDHVSYNFRIQ</sequence>
<evidence type="ECO:0000313" key="3">
    <source>
        <dbReference type="Proteomes" id="UP000030147"/>
    </source>
</evidence>
<gene>
    <name evidence="2" type="ORF">N782_14045</name>
</gene>
<dbReference type="EMBL" id="AVBF01000038">
    <property type="protein sequence ID" value="KGP72073.1"/>
    <property type="molecule type" value="Genomic_DNA"/>
</dbReference>
<protein>
    <recommendedName>
        <fullName evidence="4">YfkD-like protein</fullName>
    </recommendedName>
</protein>
<accession>A0A0A2TCC3</accession>
<reference evidence="2 3" key="1">
    <citation type="journal article" date="2015" name="Stand. Genomic Sci.">
        <title>High quality draft genome sequence of the moderately halophilic bacterium Pontibacillus yanchengensis Y32(T) and comparison among Pontibacillus genomes.</title>
        <authorList>
            <person name="Huang J."/>
            <person name="Qiao Z.X."/>
            <person name="Tang J.W."/>
            <person name="Wang G."/>
        </authorList>
    </citation>
    <scope>NUCLEOTIDE SEQUENCE [LARGE SCALE GENOMIC DNA]</scope>
    <source>
        <strain evidence="2 3">Y32</strain>
    </source>
</reference>
<feature type="chain" id="PRO_5002004774" description="YfkD-like protein" evidence="1">
    <location>
        <begin position="26"/>
        <end position="267"/>
    </location>
</feature>
<dbReference type="OrthoDB" id="2690238at2"/>
<evidence type="ECO:0008006" key="4">
    <source>
        <dbReference type="Google" id="ProtNLM"/>
    </source>
</evidence>
<dbReference type="eggNOG" id="ENOG502Z8NK">
    <property type="taxonomic scope" value="Bacteria"/>
</dbReference>
<organism evidence="2 3">
    <name type="scientific">Pontibacillus yanchengensis Y32</name>
    <dbReference type="NCBI Taxonomy" id="1385514"/>
    <lineage>
        <taxon>Bacteria</taxon>
        <taxon>Bacillati</taxon>
        <taxon>Bacillota</taxon>
        <taxon>Bacilli</taxon>
        <taxon>Bacillales</taxon>
        <taxon>Bacillaceae</taxon>
        <taxon>Pontibacillus</taxon>
    </lineage>
</organism>
<keyword evidence="3" id="KW-1185">Reference proteome</keyword>
<name>A0A0A2TCC3_9BACI</name>
<dbReference type="Pfam" id="PF14167">
    <property type="entry name" value="YfkD"/>
    <property type="match status" value="1"/>
</dbReference>
<proteinExistence type="predicted"/>